<dbReference type="EMBL" id="KV424257">
    <property type="protein sequence ID" value="KZT50046.1"/>
    <property type="molecule type" value="Genomic_DNA"/>
</dbReference>
<organism evidence="1 2">
    <name type="scientific">Calocera cornea HHB12733</name>
    <dbReference type="NCBI Taxonomy" id="1353952"/>
    <lineage>
        <taxon>Eukaryota</taxon>
        <taxon>Fungi</taxon>
        <taxon>Dikarya</taxon>
        <taxon>Basidiomycota</taxon>
        <taxon>Agaricomycotina</taxon>
        <taxon>Dacrymycetes</taxon>
        <taxon>Dacrymycetales</taxon>
        <taxon>Dacrymycetaceae</taxon>
        <taxon>Calocera</taxon>
    </lineage>
</organism>
<sequence>DASPWGGAEVATLKAELRDVMGDWKAAEVDLTAHIRYNVEKNVMEAFDIPA</sequence>
<keyword evidence="2" id="KW-1185">Reference proteome</keyword>
<dbReference type="STRING" id="1353952.A0A165C0F4"/>
<feature type="non-terminal residue" evidence="1">
    <location>
        <position position="1"/>
    </location>
</feature>
<dbReference type="Proteomes" id="UP000076842">
    <property type="component" value="Unassembled WGS sequence"/>
</dbReference>
<reference evidence="1 2" key="1">
    <citation type="journal article" date="2016" name="Mol. Biol. Evol.">
        <title>Comparative Genomics of Early-Diverging Mushroom-Forming Fungi Provides Insights into the Origins of Lignocellulose Decay Capabilities.</title>
        <authorList>
            <person name="Nagy L.G."/>
            <person name="Riley R."/>
            <person name="Tritt A."/>
            <person name="Adam C."/>
            <person name="Daum C."/>
            <person name="Floudas D."/>
            <person name="Sun H."/>
            <person name="Yadav J.S."/>
            <person name="Pangilinan J."/>
            <person name="Larsson K.H."/>
            <person name="Matsuura K."/>
            <person name="Barry K."/>
            <person name="Labutti K."/>
            <person name="Kuo R."/>
            <person name="Ohm R.A."/>
            <person name="Bhattacharya S.S."/>
            <person name="Shirouzu T."/>
            <person name="Yoshinaga Y."/>
            <person name="Martin F.M."/>
            <person name="Grigoriev I.V."/>
            <person name="Hibbett D.S."/>
        </authorList>
    </citation>
    <scope>NUCLEOTIDE SEQUENCE [LARGE SCALE GENOMIC DNA]</scope>
    <source>
        <strain evidence="1 2">HHB12733</strain>
    </source>
</reference>
<name>A0A165C0F4_9BASI</name>
<accession>A0A165C0F4</accession>
<evidence type="ECO:0000313" key="2">
    <source>
        <dbReference type="Proteomes" id="UP000076842"/>
    </source>
</evidence>
<evidence type="ECO:0000313" key="1">
    <source>
        <dbReference type="EMBL" id="KZT50046.1"/>
    </source>
</evidence>
<dbReference type="InParanoid" id="A0A165C0F4"/>
<gene>
    <name evidence="1" type="ORF">CALCODRAFT_488994</name>
</gene>
<dbReference type="AlphaFoldDB" id="A0A165C0F4"/>
<protein>
    <submittedName>
        <fullName evidence="1">Uncharacterized protein</fullName>
    </submittedName>
</protein>
<proteinExistence type="predicted"/>